<reference evidence="2 3" key="1">
    <citation type="submission" date="2018-03" db="EMBL/GenBank/DDBJ databases">
        <title>Bacteriophage NCPPB3778 and a type I-E CRISPR drive the evolution of the US Biological Select Agent, Rathayibacter toxicus.</title>
        <authorList>
            <person name="Davis E.W.II."/>
            <person name="Tabima J.F."/>
            <person name="Weisberg A.J."/>
            <person name="Dantas Lopes L."/>
            <person name="Wiseman M.S."/>
            <person name="Wiseman M.S."/>
            <person name="Pupko T."/>
            <person name="Belcher M.S."/>
            <person name="Sechler A.J."/>
            <person name="Tancos M.A."/>
            <person name="Schroeder B.K."/>
            <person name="Murray T.D."/>
            <person name="Luster D.G."/>
            <person name="Schneider W.L."/>
            <person name="Rogers E."/>
            <person name="Andreote F.D."/>
            <person name="Grunwald N.J."/>
            <person name="Putnam M.L."/>
            <person name="Chang J.H."/>
        </authorList>
    </citation>
    <scope>NUCLEOTIDE SEQUENCE [LARGE SCALE GENOMIC DNA]</scope>
    <source>
        <strain evidence="2 3">DSM 15932</strain>
    </source>
</reference>
<feature type="coiled-coil region" evidence="1">
    <location>
        <begin position="593"/>
        <end position="620"/>
    </location>
</feature>
<proteinExistence type="predicted"/>
<organism evidence="2 3">
    <name type="scientific">Rathayibacter festucae DSM 15932</name>
    <dbReference type="NCBI Taxonomy" id="1328866"/>
    <lineage>
        <taxon>Bacteria</taxon>
        <taxon>Bacillati</taxon>
        <taxon>Actinomycetota</taxon>
        <taxon>Actinomycetes</taxon>
        <taxon>Micrococcales</taxon>
        <taxon>Microbacteriaceae</taxon>
        <taxon>Rathayibacter</taxon>
    </lineage>
</organism>
<dbReference type="KEGG" id="rfs:C1I64_04835"/>
<evidence type="ECO:0000313" key="2">
    <source>
        <dbReference type="EMBL" id="AZZ51434.1"/>
    </source>
</evidence>
<accession>A0A3T0SYP7</accession>
<protein>
    <submittedName>
        <fullName evidence="2">Uncharacterized protein</fullName>
    </submittedName>
</protein>
<evidence type="ECO:0000256" key="1">
    <source>
        <dbReference type="SAM" id="Coils"/>
    </source>
</evidence>
<evidence type="ECO:0000313" key="3">
    <source>
        <dbReference type="Proteomes" id="UP000285317"/>
    </source>
</evidence>
<keyword evidence="1" id="KW-0175">Coiled coil</keyword>
<sequence length="627" mass="67864">MTAGNTLLLFIAGGDEAEFLQAIADDRGNEWIKIRSRFFQRGQQLWLARNSKAGTTVVTAYAKVSGGVSQFNAMAMTVREYSGAHGTSPIAGISFDDDGAFLQTHQGKVTNPVDGSRLVAVYAGSNGASSYSVSGTGVNLTTANNGAFTGSAVLDAPAALAGMEYGVQIDSTEYMRGTTWGIVLRPAGDPVPSGLLPDTSERGYIYKISKPDGTYIGVWRDVIDDLQFTQQINTPGTTTKVRLGRSAENTMEMRAPLTDHLGNAYTDHNGAPYFVTTQTANSIGPDTDVENGLIVEVFATYGHFEPLTDHMGRPYTDSTGQPYMVSTGAPVGRRIFTGKVIDYEAVYGASVGVTVTIASHGMELTKSEVIKNGSATTVSYSTTAIEAIVKSVLDTNPGRIGYSSDSINSTGVSITTKFSLNTKLEGIKSAFDQTDAGWYWFGNPADNLLYFKPRSVTPDHTFNLGIHLTDVSIKKSAEDLRNKIYFVGGDTGGGVILYKVYQDAGAIADHGLGVYRITDRRFTLASSAQRYANKIMSRFARPIFTSTIEISAAKYDIETIQVGHIIGFRNFGNYVDSQVMQVVSRRYLPHKVVLELGELLDEQRNIVSDLEEELSNEQYQQLPTSPS</sequence>
<gene>
    <name evidence="2" type="ORF">C1I64_04835</name>
</gene>
<name>A0A3T0SYP7_9MICO</name>
<dbReference type="Proteomes" id="UP000285317">
    <property type="component" value="Chromosome"/>
</dbReference>
<dbReference type="AlphaFoldDB" id="A0A3T0SYP7"/>
<dbReference type="EMBL" id="CP028137">
    <property type="protein sequence ID" value="AZZ51434.1"/>
    <property type="molecule type" value="Genomic_DNA"/>
</dbReference>